<gene>
    <name evidence="2" type="ORF">NCTC13456_00869</name>
</gene>
<keyword evidence="1" id="KW-0472">Membrane</keyword>
<feature type="transmembrane region" description="Helical" evidence="1">
    <location>
        <begin position="200"/>
        <end position="220"/>
    </location>
</feature>
<feature type="transmembrane region" description="Helical" evidence="1">
    <location>
        <begin position="89"/>
        <end position="108"/>
    </location>
</feature>
<feature type="transmembrane region" description="Helical" evidence="1">
    <location>
        <begin position="295"/>
        <end position="312"/>
    </location>
</feature>
<evidence type="ECO:0008006" key="4">
    <source>
        <dbReference type="Google" id="ProtNLM"/>
    </source>
</evidence>
<dbReference type="AlphaFoldDB" id="A0A376G3D7"/>
<dbReference type="Proteomes" id="UP000254737">
    <property type="component" value="Unassembled WGS sequence"/>
</dbReference>
<dbReference type="EMBL" id="UFXS01000001">
    <property type="protein sequence ID" value="STD54160.1"/>
    <property type="molecule type" value="Genomic_DNA"/>
</dbReference>
<feature type="transmembrane region" description="Helical" evidence="1">
    <location>
        <begin position="343"/>
        <end position="362"/>
    </location>
</feature>
<sequence>MYDQTITMKDSLNKSKIFIASILILLLKSIFFFTRHIQEDALISWRVARNIIEYGVYGYNGAEKISASTTHLYVFVGVIFQSFFGEGNFIYPLLIFNTILLTIGIYWLGKLFFNSTNKIILFILFVSFLPQAIKMSILGMEFGMLFFFYMALIKYGFVERKNWAFILFPVLILWTRIDTCIFLGLLFIYDVIQQRKWNNALMIGGVLAVLSTVAFNWFYFGEIVNNTITSKKNNYSNPTILERWNEIKFFGPNYFGMIKFPTSIFNFSTILLFIISLVCLVVLNKKWNVDKRKVVSFLFLFGVVKTIIFGAANSWFDWYYWIPQICLFLPIILIVLDSEKYKSLSIAYFIVFFIPFTAYQAVHSIATGHGEWNHARKIGLYLDSIEPNKDNYIFLEPAGYIPYFSKLKVIDYVGLVDKRLTEENIVKNGKEVGFSNLINKAKPKYILEDFKPMFKGELADKSIYNDYELIKEFKVADVAKSDNPILDKIYKFKPSGRDFYLYKRKSTAK</sequence>
<name>A0A376G3D7_9FLAO</name>
<evidence type="ECO:0000313" key="3">
    <source>
        <dbReference type="Proteomes" id="UP000254737"/>
    </source>
</evidence>
<protein>
    <recommendedName>
        <fullName evidence="4">Glycosyltransferase RgtA/B/C/D-like domain-containing protein</fullName>
    </recommendedName>
</protein>
<evidence type="ECO:0000256" key="1">
    <source>
        <dbReference type="SAM" id="Phobius"/>
    </source>
</evidence>
<feature type="transmembrane region" description="Helical" evidence="1">
    <location>
        <begin position="163"/>
        <end position="188"/>
    </location>
</feature>
<feature type="transmembrane region" description="Helical" evidence="1">
    <location>
        <begin position="318"/>
        <end position="336"/>
    </location>
</feature>
<feature type="transmembrane region" description="Helical" evidence="1">
    <location>
        <begin position="264"/>
        <end position="283"/>
    </location>
</feature>
<accession>A0A376G3D7</accession>
<reference evidence="2 3" key="1">
    <citation type="submission" date="2018-06" db="EMBL/GenBank/DDBJ databases">
        <authorList>
            <consortium name="Pathogen Informatics"/>
            <person name="Doyle S."/>
        </authorList>
    </citation>
    <scope>NUCLEOTIDE SEQUENCE [LARGE SCALE GENOMIC DNA]</scope>
    <source>
        <strain evidence="2 3">NCTC13456</strain>
    </source>
</reference>
<evidence type="ECO:0000313" key="2">
    <source>
        <dbReference type="EMBL" id="STD54160.1"/>
    </source>
</evidence>
<feature type="transmembrane region" description="Helical" evidence="1">
    <location>
        <begin position="17"/>
        <end position="37"/>
    </location>
</feature>
<keyword evidence="1" id="KW-1133">Transmembrane helix</keyword>
<proteinExistence type="predicted"/>
<dbReference type="STRING" id="343874.GCA_000805695_00789"/>
<keyword evidence="1" id="KW-0812">Transmembrane</keyword>
<organism evidence="2 3">
    <name type="scientific">Empedobacter falsenii</name>
    <dbReference type="NCBI Taxonomy" id="343874"/>
    <lineage>
        <taxon>Bacteria</taxon>
        <taxon>Pseudomonadati</taxon>
        <taxon>Bacteroidota</taxon>
        <taxon>Flavobacteriia</taxon>
        <taxon>Flavobacteriales</taxon>
        <taxon>Weeksellaceae</taxon>
        <taxon>Empedobacter</taxon>
    </lineage>
</organism>
<feature type="transmembrane region" description="Helical" evidence="1">
    <location>
        <begin position="120"/>
        <end position="151"/>
    </location>
</feature>